<proteinExistence type="inferred from homology"/>
<dbReference type="PANTHER" id="PTHR10500">
    <property type="entry name" value="BETA-MICROSEMINOPROTEIN"/>
    <property type="match status" value="1"/>
</dbReference>
<organism evidence="5 6">
    <name type="scientific">Xyrichtys novacula</name>
    <name type="common">Pearly razorfish</name>
    <name type="synonym">Hemipteronotus novacula</name>
    <dbReference type="NCBI Taxonomy" id="13765"/>
    <lineage>
        <taxon>Eukaryota</taxon>
        <taxon>Metazoa</taxon>
        <taxon>Chordata</taxon>
        <taxon>Craniata</taxon>
        <taxon>Vertebrata</taxon>
        <taxon>Euteleostomi</taxon>
        <taxon>Actinopterygii</taxon>
        <taxon>Neopterygii</taxon>
        <taxon>Teleostei</taxon>
        <taxon>Neoteleostei</taxon>
        <taxon>Acanthomorphata</taxon>
        <taxon>Eupercaria</taxon>
        <taxon>Labriformes</taxon>
        <taxon>Labridae</taxon>
        <taxon>Xyrichtys</taxon>
    </lineage>
</organism>
<accession>A0AAV1G619</accession>
<keyword evidence="6" id="KW-1185">Reference proteome</keyword>
<dbReference type="PANTHER" id="PTHR10500:SF7">
    <property type="entry name" value="BETA-MICROSEMINOPROTEIN"/>
    <property type="match status" value="1"/>
</dbReference>
<comment type="similarity">
    <text evidence="2">Belongs to the beta-microseminoprotein family.</text>
</comment>
<evidence type="ECO:0000256" key="4">
    <source>
        <dbReference type="ARBA" id="ARBA00023157"/>
    </source>
</evidence>
<protein>
    <submittedName>
        <fullName evidence="5">Beta-microseminoprotein</fullName>
    </submittedName>
</protein>
<evidence type="ECO:0000313" key="6">
    <source>
        <dbReference type="Proteomes" id="UP001178508"/>
    </source>
</evidence>
<keyword evidence="3" id="KW-0964">Secreted</keyword>
<evidence type="ECO:0000256" key="2">
    <source>
        <dbReference type="ARBA" id="ARBA00010352"/>
    </source>
</evidence>
<dbReference type="AlphaFoldDB" id="A0AAV1G619"/>
<evidence type="ECO:0000313" key="5">
    <source>
        <dbReference type="EMBL" id="CAJ1067847.1"/>
    </source>
</evidence>
<name>A0AAV1G619_XYRNO</name>
<dbReference type="GO" id="GO:0005576">
    <property type="term" value="C:extracellular region"/>
    <property type="evidence" value="ECO:0007669"/>
    <property type="project" value="UniProtKB-SubCell"/>
</dbReference>
<dbReference type="EMBL" id="OY660874">
    <property type="protein sequence ID" value="CAJ1067847.1"/>
    <property type="molecule type" value="Genomic_DNA"/>
</dbReference>
<gene>
    <name evidence="5" type="ORF">XNOV1_A008893</name>
</gene>
<evidence type="ECO:0000256" key="1">
    <source>
        <dbReference type="ARBA" id="ARBA00004613"/>
    </source>
</evidence>
<sequence>MFKTLMKCRSELTGVSYFQASLRVFALLLGLVVLSESACFRKPLAIIEGPGFPVLPTGCEDDDGKTYPFGGTWVRDCKSCSCSTDGMSCCEMLPSAGAFSFPHHCQLLVDKTACTTKLVLKSDNSRPCVV</sequence>
<dbReference type="Gene3D" id="2.60.40.1900">
    <property type="entry name" value="Beta-microseminoprotein (PSP94) domain"/>
    <property type="match status" value="1"/>
</dbReference>
<keyword evidence="4" id="KW-1015">Disulfide bond</keyword>
<reference evidence="5" key="1">
    <citation type="submission" date="2023-08" db="EMBL/GenBank/DDBJ databases">
        <authorList>
            <person name="Alioto T."/>
            <person name="Alioto T."/>
            <person name="Gomez Garrido J."/>
        </authorList>
    </citation>
    <scope>NUCLEOTIDE SEQUENCE</scope>
</reference>
<comment type="subcellular location">
    <subcellularLocation>
        <location evidence="1">Secreted</location>
    </subcellularLocation>
</comment>
<dbReference type="Pfam" id="PF05825">
    <property type="entry name" value="PSP94"/>
    <property type="match status" value="1"/>
</dbReference>
<dbReference type="Proteomes" id="UP001178508">
    <property type="component" value="Chromosome 11"/>
</dbReference>
<dbReference type="InterPro" id="IPR008735">
    <property type="entry name" value="PSP94"/>
</dbReference>
<evidence type="ECO:0000256" key="3">
    <source>
        <dbReference type="ARBA" id="ARBA00022525"/>
    </source>
</evidence>